<dbReference type="Proteomes" id="UP001596105">
    <property type="component" value="Unassembled WGS sequence"/>
</dbReference>
<reference evidence="2" key="1">
    <citation type="journal article" date="2019" name="Int. J. Syst. Evol. Microbiol.">
        <title>The Global Catalogue of Microorganisms (GCM) 10K type strain sequencing project: providing services to taxonomists for standard genome sequencing and annotation.</title>
        <authorList>
            <consortium name="The Broad Institute Genomics Platform"/>
            <consortium name="The Broad Institute Genome Sequencing Center for Infectious Disease"/>
            <person name="Wu L."/>
            <person name="Ma J."/>
        </authorList>
    </citation>
    <scope>NUCLEOTIDE SEQUENCE [LARGE SCALE GENOMIC DNA]</scope>
    <source>
        <strain evidence="2">CCUG 57113</strain>
    </source>
</reference>
<gene>
    <name evidence="1" type="ORF">ACFPPD_18715</name>
</gene>
<dbReference type="RefSeq" id="WP_209749216.1">
    <property type="nucleotide sequence ID" value="NZ_JBHSMH010000072.1"/>
</dbReference>
<proteinExistence type="predicted"/>
<name>A0ABW0LY51_9BACL</name>
<evidence type="ECO:0000313" key="2">
    <source>
        <dbReference type="Proteomes" id="UP001596105"/>
    </source>
</evidence>
<organism evidence="1 2">
    <name type="scientific">Cohnella suwonensis</name>
    <dbReference type="NCBI Taxonomy" id="696072"/>
    <lineage>
        <taxon>Bacteria</taxon>
        <taxon>Bacillati</taxon>
        <taxon>Bacillota</taxon>
        <taxon>Bacilli</taxon>
        <taxon>Bacillales</taxon>
        <taxon>Paenibacillaceae</taxon>
        <taxon>Cohnella</taxon>
    </lineage>
</organism>
<keyword evidence="2" id="KW-1185">Reference proteome</keyword>
<dbReference type="EMBL" id="JBHSMH010000072">
    <property type="protein sequence ID" value="MFC5470724.1"/>
    <property type="molecule type" value="Genomic_DNA"/>
</dbReference>
<evidence type="ECO:0000313" key="1">
    <source>
        <dbReference type="EMBL" id="MFC5470724.1"/>
    </source>
</evidence>
<sequence length="108" mass="13245">MMTWEELDKWLQGFVRKPLYMQTSFTLNAGFLDEEKTFFNNYYFFSQVHHVTCFPGQLHIEGYKENEIFNYYHYDDTIISKRDDFVTIRYKGNYPNELKIEFSRISYT</sequence>
<accession>A0ABW0LY51</accession>
<protein>
    <submittedName>
        <fullName evidence="1">Uncharacterized protein</fullName>
    </submittedName>
</protein>
<comment type="caution">
    <text evidence="1">The sequence shown here is derived from an EMBL/GenBank/DDBJ whole genome shotgun (WGS) entry which is preliminary data.</text>
</comment>